<reference evidence="1" key="1">
    <citation type="submission" date="2023-07" db="EMBL/GenBank/DDBJ databases">
        <title>Sorghum-associated microbial communities from plants grown in Nebraska, USA.</title>
        <authorList>
            <person name="Schachtman D."/>
        </authorList>
    </citation>
    <scope>NUCLEOTIDE SEQUENCE</scope>
    <source>
        <strain evidence="1">1457</strain>
    </source>
</reference>
<dbReference type="GeneID" id="97366697"/>
<proteinExistence type="predicted"/>
<dbReference type="EMBL" id="JAVDSW010000002">
    <property type="protein sequence ID" value="MDR6702865.1"/>
    <property type="molecule type" value="Genomic_DNA"/>
</dbReference>
<name>A0AAW8LUZ9_AGRTU</name>
<evidence type="ECO:0000313" key="1">
    <source>
        <dbReference type="EMBL" id="MDR6702865.1"/>
    </source>
</evidence>
<sequence>MKRFNLLILEFFCIYDYFSPVIGADEIEPSVSVMDAAAFPPPAITLKSRRSLSTVNHKKPIVKAMLKLASPVWSLVSSCHFIGLSLIGSEEMPWRAFDPASAKLAG</sequence>
<dbReference type="Proteomes" id="UP001265315">
    <property type="component" value="Unassembled WGS sequence"/>
</dbReference>
<protein>
    <submittedName>
        <fullName evidence="1">Uncharacterized protein</fullName>
    </submittedName>
</protein>
<dbReference type="AlphaFoldDB" id="A0AAW8LUZ9"/>
<gene>
    <name evidence="1" type="ORF">J2W61_002730</name>
</gene>
<accession>A0AAW8LUZ9</accession>
<dbReference type="RefSeq" id="WP_153315100.1">
    <property type="nucleotide sequence ID" value="NZ_CP029045.1"/>
</dbReference>
<evidence type="ECO:0000313" key="2">
    <source>
        <dbReference type="Proteomes" id="UP001265315"/>
    </source>
</evidence>
<organism evidence="1 2">
    <name type="scientific">Agrobacterium tumefaciens</name>
    <dbReference type="NCBI Taxonomy" id="358"/>
    <lineage>
        <taxon>Bacteria</taxon>
        <taxon>Pseudomonadati</taxon>
        <taxon>Pseudomonadota</taxon>
        <taxon>Alphaproteobacteria</taxon>
        <taxon>Hyphomicrobiales</taxon>
        <taxon>Rhizobiaceae</taxon>
        <taxon>Rhizobium/Agrobacterium group</taxon>
        <taxon>Agrobacterium</taxon>
        <taxon>Agrobacterium tumefaciens complex</taxon>
    </lineage>
</organism>
<comment type="caution">
    <text evidence="1">The sequence shown here is derived from an EMBL/GenBank/DDBJ whole genome shotgun (WGS) entry which is preliminary data.</text>
</comment>